<feature type="domain" description="Cadherin" evidence="4">
    <location>
        <begin position="153"/>
        <end position="274"/>
    </location>
</feature>
<name>A0ABU9Z2J3_9RHOO</name>
<feature type="domain" description="Cadherin" evidence="4">
    <location>
        <begin position="385"/>
        <end position="501"/>
    </location>
</feature>
<evidence type="ECO:0000256" key="3">
    <source>
        <dbReference type="SAM" id="MobiDB-lite"/>
    </source>
</evidence>
<feature type="region of interest" description="Disordered" evidence="3">
    <location>
        <begin position="42"/>
        <end position="69"/>
    </location>
</feature>
<dbReference type="InterPro" id="IPR015919">
    <property type="entry name" value="Cadherin-like_sf"/>
</dbReference>
<dbReference type="InterPro" id="IPR013783">
    <property type="entry name" value="Ig-like_fold"/>
</dbReference>
<feature type="domain" description="Cadherin" evidence="4">
    <location>
        <begin position="269"/>
        <end position="390"/>
    </location>
</feature>
<evidence type="ECO:0000259" key="4">
    <source>
        <dbReference type="PROSITE" id="PS50268"/>
    </source>
</evidence>
<feature type="domain" description="Cadherin" evidence="4">
    <location>
        <begin position="37"/>
        <end position="158"/>
    </location>
</feature>
<dbReference type="PROSITE" id="PS50268">
    <property type="entry name" value="CADHERIN_2"/>
    <property type="match status" value="4"/>
</dbReference>
<dbReference type="SMART" id="SM00112">
    <property type="entry name" value="CA"/>
    <property type="match status" value="10"/>
</dbReference>
<gene>
    <name evidence="5" type="ORF">ABDB84_15985</name>
</gene>
<accession>A0ABU9Z2J3</accession>
<dbReference type="PANTHER" id="PTHR24026">
    <property type="entry name" value="FAT ATYPICAL CADHERIN-RELATED"/>
    <property type="match status" value="1"/>
</dbReference>
<reference evidence="5 6" key="1">
    <citation type="journal article" date="2018" name="Int. J. Syst. Evol. Microbiol.">
        <title>Uliginosibacterium sediminicola sp. nov., isolated from freshwater sediment.</title>
        <authorList>
            <person name="Hwang W.M."/>
            <person name="Kim S.M."/>
            <person name="Kang K."/>
            <person name="Ahn T.Y."/>
        </authorList>
    </citation>
    <scope>NUCLEOTIDE SEQUENCE [LARGE SCALE GENOMIC DNA]</scope>
    <source>
        <strain evidence="5 6">M1-21</strain>
    </source>
</reference>
<dbReference type="RefSeq" id="WP_345920757.1">
    <property type="nucleotide sequence ID" value="NZ_JBDIVE010000010.1"/>
</dbReference>
<dbReference type="Proteomes" id="UP001410394">
    <property type="component" value="Unassembled WGS sequence"/>
</dbReference>
<dbReference type="SUPFAM" id="SSF49313">
    <property type="entry name" value="Cadherin-like"/>
    <property type="match status" value="3"/>
</dbReference>
<evidence type="ECO:0000313" key="5">
    <source>
        <dbReference type="EMBL" id="MEN3069983.1"/>
    </source>
</evidence>
<dbReference type="Gene3D" id="2.60.40.60">
    <property type="entry name" value="Cadherins"/>
    <property type="match status" value="4"/>
</dbReference>
<keyword evidence="2" id="KW-1133">Transmembrane helix</keyword>
<feature type="non-terminal residue" evidence="5">
    <location>
        <position position="1"/>
    </location>
</feature>
<dbReference type="Pfam" id="PF17963">
    <property type="entry name" value="Big_9"/>
    <property type="match status" value="9"/>
</dbReference>
<feature type="compositionally biased region" description="Polar residues" evidence="3">
    <location>
        <begin position="861"/>
        <end position="871"/>
    </location>
</feature>
<dbReference type="Gene3D" id="2.60.40.10">
    <property type="entry name" value="Immunoglobulins"/>
    <property type="match status" value="3"/>
</dbReference>
<dbReference type="SMART" id="SM00736">
    <property type="entry name" value="CADG"/>
    <property type="match status" value="3"/>
</dbReference>
<organism evidence="5 6">
    <name type="scientific">Uliginosibacterium sediminicola</name>
    <dbReference type="NCBI Taxonomy" id="2024550"/>
    <lineage>
        <taxon>Bacteria</taxon>
        <taxon>Pseudomonadati</taxon>
        <taxon>Pseudomonadota</taxon>
        <taxon>Betaproteobacteria</taxon>
        <taxon>Rhodocyclales</taxon>
        <taxon>Zoogloeaceae</taxon>
        <taxon>Uliginosibacterium</taxon>
    </lineage>
</organism>
<dbReference type="NCBIfam" id="TIGR01965">
    <property type="entry name" value="VCBS_repeat"/>
    <property type="match status" value="11"/>
</dbReference>
<feature type="compositionally biased region" description="Low complexity" evidence="3">
    <location>
        <begin position="1560"/>
        <end position="1574"/>
    </location>
</feature>
<dbReference type="PANTHER" id="PTHR24026:SF126">
    <property type="entry name" value="PROTOCADHERIN FAT 4"/>
    <property type="match status" value="1"/>
</dbReference>
<feature type="region of interest" description="Disordered" evidence="3">
    <location>
        <begin position="629"/>
        <end position="648"/>
    </location>
</feature>
<sequence length="1767" mass="174792">TANTTDSFTVTVSDGNGGTNTATYTVNLTAANDTPTLATPTAASYTDTSANDSFSNDTGTLTATDRDSGQTLSYGIQGGTVSAGVSTLAGTYGSLSVNTSTGAYTYTPNATAINALTANTTDTFTVTVSDGNGGSNTATYTVNLTAANDTPTLATPTAASYTDTSANDTFSNDTGTLAATDRDSGQTLTYGITGGSVASGVSTLAGTYGSLSVNTSTGAYTYTPNATAINALTANTTDTFTVSVSDGNGGSNTATYTVNLTAANDTPTLATPTAASYTDTSANDSFSNDTGTLAATDRDSGQTLTYGITGGTAASGVSTLAGTYGSLSVNTTTGAYTYTPNATAINALTASTTDSFTVTVSDGNGGTNTATYTVNLTAANDTPTLATPTAASYTDTSANDTFSNDTGTLAATDRDSGQTLSYGIQGGTVSAGVSTLAGTYGSLSVNTSTGAYTYTPNATAINALTANTTDTFTVTVSDGNGGSNTATYTVNLTAANDTPTLIVPSAASFTDTSANDSFSNDTGSLGGTDRDSGQSLVYGVQGGSVAGGLSTLAGTYGSLSVNTSTGAYTYTPNATAINALTANTSESFTLTVSDGNGGTTTTSYTVNLTGANDTPTLIVPSAASFTDTSANDSFSNDTGSLGGTDRDSGQSLVYGVQGGSVAGGLSTLVGTYGSLSVNTSTGAYTYTPNATAINALTANTSESFTLTVSDGNGGTTTTSYTVNLTGANDAPTLIVPSAASFTDTSANDSFSNDTGSLGGTDRDSGQSLVYGVQGGSVAGGLSTVVGTYGSLSVNTSTGAYIYTPNATAINALTANASESFTLTVSDGNGGTTTTSYTVNLTGANDTPTLIVPSAASFTDTSANDSFSNDTGSLGGTDRDSGQSLVYGVQGGSVAGGVSTVVGTYGSLSVNTSTGAYIYTPNATAINALTANTSESFTLTVSDGNGGTTTTSYTVNLTGANDAPTLIVPSAASFTDTSANDSFSDVSGSLGGTDRDSGQSLVYGVQGGSVAGGLSTVVGTYGSLSVNTSTGAYVYTPNATAINALTANASESFTLTVSDGNGGTTTSYTVNLTGANDAPTLIVPSAASFTDTSANDSFSDVSGSLGGTDRDSGQSLVYGVQGGSVAGGLSTVVGTYGSLSVNTSTGAYVYTPNATAINALTANTSESFTLTVSDGNGGTTTTSYTVNLTGANDTPTLATPTAASFTDTSAADSFSAASGSLGGSERDAGQTLVYGIQGGVVSAGSSTLVGSYGSLSVNTTTGAYVFTPNANAINALKSNTTESFTLTLSDGNGSSTTTNYTVSLAASNDAPIVSLGVQPQSFSGSGSWSFVIPSGAFSDAEGDSLSFSATLADGGALPAWLSFDPATRSFQGNPPNDLSALAVKLTVSDAQGGSVTQNFSLSLSNVNDAPSVANAIANQSFNGSGTISFSVPANTFSDVDGDTLTLSARLADGSALPSWLSFDPVSRSFSGQPPSGSTALNIVVSADDGHGATVTTGFTLDTVAPPPVVVEPAAPSAPVETVPVTVVEPSTPVTPTAEITFLSPVSSGTITPPQLVPVVAPVQSETSSTSSQGQTVPPVQSAASSGLVTFAAGSGLDAGNRAAVLEVTRPDQGQFNFDLGSRVSVTVPQGTFVHSSATAQVSVTAIQQDGQALPSWLSFNPSTGTLEGTPPASAQGEIVVRVIARDQNGRTAETMIKIRIGRNTSQIMGDFLPADADVLSLTLPQAERAPLPIRAGLSEQLKSAGQPRGLSPHLRAVAKAALVASSRV</sequence>
<keyword evidence="1" id="KW-0812">Transmembrane</keyword>
<feature type="compositionally biased region" description="Polar residues" evidence="3">
    <location>
        <begin position="629"/>
        <end position="639"/>
    </location>
</feature>
<evidence type="ECO:0000256" key="1">
    <source>
        <dbReference type="ARBA" id="ARBA00022692"/>
    </source>
</evidence>
<dbReference type="NCBIfam" id="NF012211">
    <property type="entry name" value="tand_rpt_95"/>
    <property type="match status" value="1"/>
</dbReference>
<dbReference type="InterPro" id="IPR002126">
    <property type="entry name" value="Cadherin-like_dom"/>
</dbReference>
<evidence type="ECO:0000256" key="2">
    <source>
        <dbReference type="ARBA" id="ARBA00022989"/>
    </source>
</evidence>
<dbReference type="CDD" id="cd11304">
    <property type="entry name" value="Cadherin_repeat"/>
    <property type="match status" value="1"/>
</dbReference>
<keyword evidence="2" id="KW-0472">Membrane</keyword>
<proteinExistence type="predicted"/>
<dbReference type="InterPro" id="IPR006644">
    <property type="entry name" value="Cadg"/>
</dbReference>
<evidence type="ECO:0000313" key="6">
    <source>
        <dbReference type="Proteomes" id="UP001410394"/>
    </source>
</evidence>
<dbReference type="InterPro" id="IPR010221">
    <property type="entry name" value="VCBS_dom"/>
</dbReference>
<feature type="region of interest" description="Disordered" evidence="3">
    <location>
        <begin position="513"/>
        <end position="532"/>
    </location>
</feature>
<feature type="region of interest" description="Disordered" evidence="3">
    <location>
        <begin position="1560"/>
        <end position="1579"/>
    </location>
</feature>
<feature type="region of interest" description="Disordered" evidence="3">
    <location>
        <begin position="861"/>
        <end position="880"/>
    </location>
</feature>
<keyword evidence="6" id="KW-1185">Reference proteome</keyword>
<feature type="compositionally biased region" description="Polar residues" evidence="3">
    <location>
        <begin position="745"/>
        <end position="755"/>
    </location>
</feature>
<dbReference type="Pfam" id="PF05345">
    <property type="entry name" value="He_PIG"/>
    <property type="match status" value="3"/>
</dbReference>
<feature type="compositionally biased region" description="Polar residues" evidence="3">
    <location>
        <begin position="513"/>
        <end position="523"/>
    </location>
</feature>
<dbReference type="EMBL" id="JBDIVE010000010">
    <property type="protein sequence ID" value="MEN3069983.1"/>
    <property type="molecule type" value="Genomic_DNA"/>
</dbReference>
<feature type="region of interest" description="Disordered" evidence="3">
    <location>
        <begin position="745"/>
        <end position="764"/>
    </location>
</feature>
<comment type="caution">
    <text evidence="5">The sequence shown here is derived from an EMBL/GenBank/DDBJ whole genome shotgun (WGS) entry which is preliminary data.</text>
</comment>
<protein>
    <submittedName>
        <fullName evidence="5">VCBS domain-containing protein</fullName>
    </submittedName>
</protein>